<keyword evidence="1" id="KW-0001">2Fe-2S</keyword>
<organism evidence="6 7">
    <name type="scientific">Zasmidium cellare ATCC 36951</name>
    <dbReference type="NCBI Taxonomy" id="1080233"/>
    <lineage>
        <taxon>Eukaryota</taxon>
        <taxon>Fungi</taxon>
        <taxon>Dikarya</taxon>
        <taxon>Ascomycota</taxon>
        <taxon>Pezizomycotina</taxon>
        <taxon>Dothideomycetes</taxon>
        <taxon>Dothideomycetidae</taxon>
        <taxon>Mycosphaerellales</taxon>
        <taxon>Mycosphaerellaceae</taxon>
        <taxon>Zasmidium</taxon>
    </lineage>
</organism>
<keyword evidence="7" id="KW-1185">Reference proteome</keyword>
<dbReference type="Gene3D" id="3.40.50.80">
    <property type="entry name" value="Nucleotide-binding domain of ferredoxin-NADP reductase (FNR) module"/>
    <property type="match status" value="1"/>
</dbReference>
<gene>
    <name evidence="6" type="ORF">M409DRAFT_28781</name>
</gene>
<evidence type="ECO:0000313" key="7">
    <source>
        <dbReference type="Proteomes" id="UP000799537"/>
    </source>
</evidence>
<keyword evidence="1" id="KW-0479">Metal-binding</keyword>
<dbReference type="InterPro" id="IPR052353">
    <property type="entry name" value="Benzoxazolinone_Detox_Enz"/>
</dbReference>
<dbReference type="PANTHER" id="PTHR30212">
    <property type="entry name" value="PROTEIN YIIM"/>
    <property type="match status" value="1"/>
</dbReference>
<dbReference type="InterPro" id="IPR001041">
    <property type="entry name" value="2Fe-2S_ferredoxin-type"/>
</dbReference>
<dbReference type="InterPro" id="IPR039261">
    <property type="entry name" value="FNR_nucleotide-bd"/>
</dbReference>
<dbReference type="CDD" id="cd00207">
    <property type="entry name" value="fer2"/>
    <property type="match status" value="1"/>
</dbReference>
<dbReference type="RefSeq" id="XP_033661791.1">
    <property type="nucleotide sequence ID" value="XM_033809180.1"/>
</dbReference>
<evidence type="ECO:0000259" key="3">
    <source>
        <dbReference type="PROSITE" id="PS51085"/>
    </source>
</evidence>
<evidence type="ECO:0008006" key="8">
    <source>
        <dbReference type="Google" id="ProtNLM"/>
    </source>
</evidence>
<dbReference type="Pfam" id="PF00111">
    <property type="entry name" value="Fer2"/>
    <property type="match status" value="1"/>
</dbReference>
<dbReference type="PANTHER" id="PTHR30212:SF2">
    <property type="entry name" value="PROTEIN YIIM"/>
    <property type="match status" value="1"/>
</dbReference>
<dbReference type="Gene3D" id="2.40.33.20">
    <property type="entry name" value="PK beta-barrel domain-like"/>
    <property type="match status" value="1"/>
</dbReference>
<reference evidence="6" key="1">
    <citation type="journal article" date="2020" name="Stud. Mycol.">
        <title>101 Dothideomycetes genomes: a test case for predicting lifestyles and emergence of pathogens.</title>
        <authorList>
            <person name="Haridas S."/>
            <person name="Albert R."/>
            <person name="Binder M."/>
            <person name="Bloem J."/>
            <person name="Labutti K."/>
            <person name="Salamov A."/>
            <person name="Andreopoulos B."/>
            <person name="Baker S."/>
            <person name="Barry K."/>
            <person name="Bills G."/>
            <person name="Bluhm B."/>
            <person name="Cannon C."/>
            <person name="Castanera R."/>
            <person name="Culley D."/>
            <person name="Daum C."/>
            <person name="Ezra D."/>
            <person name="Gonzalez J."/>
            <person name="Henrissat B."/>
            <person name="Kuo A."/>
            <person name="Liang C."/>
            <person name="Lipzen A."/>
            <person name="Lutzoni F."/>
            <person name="Magnuson J."/>
            <person name="Mondo S."/>
            <person name="Nolan M."/>
            <person name="Ohm R."/>
            <person name="Pangilinan J."/>
            <person name="Park H.-J."/>
            <person name="Ramirez L."/>
            <person name="Alfaro M."/>
            <person name="Sun H."/>
            <person name="Tritt A."/>
            <person name="Yoshinaga Y."/>
            <person name="Zwiers L.-H."/>
            <person name="Turgeon B."/>
            <person name="Goodwin S."/>
            <person name="Spatafora J."/>
            <person name="Crous P."/>
            <person name="Grigoriev I."/>
        </authorList>
    </citation>
    <scope>NUCLEOTIDE SEQUENCE</scope>
    <source>
        <strain evidence="6">ATCC 36951</strain>
    </source>
</reference>
<proteinExistence type="predicted"/>
<dbReference type="GO" id="GO:0030170">
    <property type="term" value="F:pyridoxal phosphate binding"/>
    <property type="evidence" value="ECO:0007669"/>
    <property type="project" value="InterPro"/>
</dbReference>
<sequence length="583" mass="65451">MEVIDVSVGTPQWYESKGFRFQTSIVHESASTLQLQQNGVTENRLAAHNAHVYVFFKEHYEYWARRLDVDPATWKWGTWGENITFSTALDERDFRLGDVWLVGRNVKLQVCGARVPCFKLSWRLQQPDKWLKELADSGRAGVYMKVIEGGIVRPGDKAELIQPGAPGAHDVAAITQLAFCRGLKSRDVMDILAKDPLLFGMNRLLFARKISALQDDDYLGKGAWKSWRDLRVERVEQPAPEIKSFYFKPLQKDSLPLANYLPGQFINVKLPSGLTRSWTISDWPSHHEPAHYRVSIKRQNQGSAWMYDHCTVGNILSVRSPAGRFHLDWTPQWVGRQVYLSAGIGVTPMISMMKAHLQHYAVSKAPAVWIHVASDKDNIPHLDEILKASGHKLIKKYIFLTCELDETTFEETLQNHEDNISFFRGRPSDEDTRQILTDPYHINPLDVTPIEIEGCKSTCYICGPVAFEITVKQHLKNIGVPEAMIRSELFAGKLESEATDMKKATIRFAKSKKTVSWSEDQPMSILEVAEAVGLSPDHGCRVGSCGACKTTLCKGSVSGSLEPDGGVLICTAKPASVEVELDL</sequence>
<dbReference type="PROSITE" id="PS51340">
    <property type="entry name" value="MOSC"/>
    <property type="match status" value="1"/>
</dbReference>
<dbReference type="GO" id="GO:0051537">
    <property type="term" value="F:2 iron, 2 sulfur cluster binding"/>
    <property type="evidence" value="ECO:0007669"/>
    <property type="project" value="UniProtKB-KW"/>
</dbReference>
<dbReference type="EMBL" id="ML993623">
    <property type="protein sequence ID" value="KAF2160902.1"/>
    <property type="molecule type" value="Genomic_DNA"/>
</dbReference>
<dbReference type="InterPro" id="IPR012675">
    <property type="entry name" value="Beta-grasp_dom_sf"/>
</dbReference>
<dbReference type="Pfam" id="PF03473">
    <property type="entry name" value="MOSC"/>
    <property type="match status" value="1"/>
</dbReference>
<accession>A0A6A6C4W0</accession>
<evidence type="ECO:0000256" key="1">
    <source>
        <dbReference type="ARBA" id="ARBA00022714"/>
    </source>
</evidence>
<keyword evidence="1" id="KW-0408">Iron</keyword>
<feature type="domain" description="MOSC" evidence="4">
    <location>
        <begin position="23"/>
        <end position="161"/>
    </location>
</feature>
<dbReference type="SUPFAM" id="SSF54292">
    <property type="entry name" value="2Fe-2S ferredoxin-like"/>
    <property type="match status" value="1"/>
</dbReference>
<dbReference type="SUPFAM" id="SSF63380">
    <property type="entry name" value="Riboflavin synthase domain-like"/>
    <property type="match status" value="1"/>
</dbReference>
<evidence type="ECO:0000259" key="5">
    <source>
        <dbReference type="PROSITE" id="PS51384"/>
    </source>
</evidence>
<dbReference type="InterPro" id="IPR036010">
    <property type="entry name" value="2Fe-2S_ferredoxin-like_sf"/>
</dbReference>
<dbReference type="Proteomes" id="UP000799537">
    <property type="component" value="Unassembled WGS sequence"/>
</dbReference>
<dbReference type="OrthoDB" id="5238236at2759"/>
<keyword evidence="2" id="KW-0411">Iron-sulfur</keyword>
<dbReference type="Gene3D" id="2.40.30.10">
    <property type="entry name" value="Translation factors"/>
    <property type="match status" value="1"/>
</dbReference>
<dbReference type="Gene3D" id="3.10.20.30">
    <property type="match status" value="1"/>
</dbReference>
<dbReference type="SUPFAM" id="SSF50800">
    <property type="entry name" value="PK beta-barrel domain-like"/>
    <property type="match status" value="1"/>
</dbReference>
<evidence type="ECO:0000259" key="4">
    <source>
        <dbReference type="PROSITE" id="PS51340"/>
    </source>
</evidence>
<dbReference type="InterPro" id="IPR011037">
    <property type="entry name" value="Pyrv_Knase-like_insert_dom_sf"/>
</dbReference>
<dbReference type="PROSITE" id="PS51384">
    <property type="entry name" value="FAD_FR"/>
    <property type="match status" value="1"/>
</dbReference>
<protein>
    <recommendedName>
        <fullName evidence="8">MOSC domain-containing protein</fullName>
    </recommendedName>
</protein>
<feature type="domain" description="FAD-binding FR-type" evidence="5">
    <location>
        <begin position="225"/>
        <end position="328"/>
    </location>
</feature>
<dbReference type="GO" id="GO:0016491">
    <property type="term" value="F:oxidoreductase activity"/>
    <property type="evidence" value="ECO:0007669"/>
    <property type="project" value="InterPro"/>
</dbReference>
<dbReference type="InterPro" id="IPR017938">
    <property type="entry name" value="Riboflavin_synthase-like_b-brl"/>
</dbReference>
<dbReference type="AlphaFoldDB" id="A0A6A6C4W0"/>
<feature type="domain" description="2Fe-2S ferredoxin-type" evidence="3">
    <location>
        <begin position="504"/>
        <end position="583"/>
    </location>
</feature>
<dbReference type="InterPro" id="IPR006058">
    <property type="entry name" value="2Fe2S_fd_BS"/>
</dbReference>
<dbReference type="InterPro" id="IPR017927">
    <property type="entry name" value="FAD-bd_FR_type"/>
</dbReference>
<dbReference type="PROSITE" id="PS51085">
    <property type="entry name" value="2FE2S_FER_2"/>
    <property type="match status" value="1"/>
</dbReference>
<evidence type="ECO:0000313" key="6">
    <source>
        <dbReference type="EMBL" id="KAF2160902.1"/>
    </source>
</evidence>
<dbReference type="GO" id="GO:0030151">
    <property type="term" value="F:molybdenum ion binding"/>
    <property type="evidence" value="ECO:0007669"/>
    <property type="project" value="InterPro"/>
</dbReference>
<dbReference type="SUPFAM" id="SSF52343">
    <property type="entry name" value="Ferredoxin reductase-like, C-terminal NADP-linked domain"/>
    <property type="match status" value="1"/>
</dbReference>
<evidence type="ECO:0000256" key="2">
    <source>
        <dbReference type="ARBA" id="ARBA00023014"/>
    </source>
</evidence>
<dbReference type="GeneID" id="54562452"/>
<dbReference type="PROSITE" id="PS00197">
    <property type="entry name" value="2FE2S_FER_1"/>
    <property type="match status" value="1"/>
</dbReference>
<name>A0A6A6C4W0_ZASCE</name>
<dbReference type="InterPro" id="IPR005302">
    <property type="entry name" value="MoCF_Sase_C"/>
</dbReference>